<name>T1X5Y2_VARPD</name>
<dbReference type="InterPro" id="IPR001646">
    <property type="entry name" value="5peptide_repeat"/>
</dbReference>
<accession>T1X5Y2</accession>
<sequence>MQILKPQALGLSTRPIEFRKRFGLSISACLHLPFAQAERGTVWAEQSMWSFLAKEMAQPLIDEGVAKLTPEFLVHGKAFPPPGQPAGCAVRARFGTREKTLLVLGDRYWDGANPSEARPFEEMPVDWSRAYGGADFPLNPGGRGRERVEGMAWLPNIELPHDRLLRPDQAITPAGMGALDVMHPQRVQYRGTYDADYLKLHAPGFAPDADWRYFNLAPPDQWMDAPLAGDEPFSFENMHPQKRSIEGRLPGLKARVFVGYAMAAGEPKVREVPLRLTTVWFFPHAERCIAIFQGLAEVGTDDGSDVVSLLGAVERVGEPRSDAHYLEARAKRADPEMGAVYSIIDSDLLPEGIDTADPDVEAAKEPFAIDGLQAETQRYRAELDVEIAREKAIAMGQDPDALGIRMPARETVPTGDALPAYLAKQMKEAKAQQWAAVEVAVTAIEKALAMADEKKVDVAALQHRGPPLYNAERQLAEMQARANATSKAIDLGSFYPKLCRIEEAHRVGYLQSAHTQPPAFAMPQEEAQRLRAEIGRARSLGILFFAEIDLTGADLSGLDLRDMNFEGAWLESANLAGSNLSGADFSRAVLAHANLEGVIAIGTKFARANLGRARFAGGVFDESDFSETMLMHCAFADTQMRRANFAKANLLETTWGNADWSAAKLSGQVFHKLDLSGMRWPEADLSACCFLESQLPGVDMQGATLASATFVTCNLEGARLMGAHCTGAVFVKGSSLAGADMSQADLRNFNIGAGDLRGAKLVRALLDGANLCEARLDEVDLRLASAKGALLRKASCARALLSGVNFSDAIFQSADLRGADLRRSNLFGADLSRVRLDGSTSFDGALLQRARTWPRLSPEQQAAA</sequence>
<evidence type="ECO:0000259" key="1">
    <source>
        <dbReference type="Pfam" id="PF09937"/>
    </source>
</evidence>
<organism evidence="2 3">
    <name type="scientific">Variovorax paradoxus B4</name>
    <dbReference type="NCBI Taxonomy" id="1246301"/>
    <lineage>
        <taxon>Bacteria</taxon>
        <taxon>Pseudomonadati</taxon>
        <taxon>Pseudomonadota</taxon>
        <taxon>Betaproteobacteria</taxon>
        <taxon>Burkholderiales</taxon>
        <taxon>Comamonadaceae</taxon>
        <taxon>Variovorax</taxon>
    </lineage>
</organism>
<dbReference type="InterPro" id="IPR051082">
    <property type="entry name" value="Pentapeptide-BTB/POZ_domain"/>
</dbReference>
<dbReference type="KEGG" id="vpd:VAPA_1c06090"/>
<dbReference type="Pfam" id="PF00805">
    <property type="entry name" value="Pentapeptide"/>
    <property type="match status" value="6"/>
</dbReference>
<dbReference type="RefSeq" id="WP_021005300.1">
    <property type="nucleotide sequence ID" value="NC_022247.1"/>
</dbReference>
<dbReference type="InterPro" id="IPR018683">
    <property type="entry name" value="DUF2169"/>
</dbReference>
<dbReference type="SUPFAM" id="SSF141571">
    <property type="entry name" value="Pentapeptide repeat-like"/>
    <property type="match status" value="2"/>
</dbReference>
<dbReference type="HOGENOM" id="CLU_007055_0_0_4"/>
<dbReference type="Proteomes" id="UP000016223">
    <property type="component" value="Chromosome 1"/>
</dbReference>
<evidence type="ECO:0000313" key="2">
    <source>
        <dbReference type="EMBL" id="AGU47739.1"/>
    </source>
</evidence>
<protein>
    <submittedName>
        <fullName evidence="2">Pentapeptide repeats-containing protein</fullName>
    </submittedName>
</protein>
<feature type="domain" description="DUF2169" evidence="1">
    <location>
        <begin position="32"/>
        <end position="292"/>
    </location>
</feature>
<dbReference type="Gene3D" id="2.160.20.80">
    <property type="entry name" value="E3 ubiquitin-protein ligase SopA"/>
    <property type="match status" value="3"/>
</dbReference>
<dbReference type="PATRIC" id="fig|1246301.3.peg.626"/>
<reference evidence="2 3" key="1">
    <citation type="submission" date="2012-10" db="EMBL/GenBank/DDBJ databases">
        <title>Genome sequence of Variovorax paradoxus B4.</title>
        <authorList>
            <person name="Schuldes J."/>
            <person name="Brandt U."/>
            <person name="Hiessl S."/>
            <person name="Wuebbeler J.H."/>
            <person name="Thuermer A."/>
            <person name="Steinbuechel A."/>
            <person name="Daniel R."/>
        </authorList>
    </citation>
    <scope>NUCLEOTIDE SEQUENCE [LARGE SCALE GENOMIC DNA]</scope>
    <source>
        <strain evidence="2 3">B4</strain>
    </source>
</reference>
<dbReference type="EMBL" id="CP003911">
    <property type="protein sequence ID" value="AGU47739.1"/>
    <property type="molecule type" value="Genomic_DNA"/>
</dbReference>
<dbReference type="PANTHER" id="PTHR14136">
    <property type="entry name" value="BTB_POZ DOMAIN-CONTAINING PROTEIN KCTD9"/>
    <property type="match status" value="1"/>
</dbReference>
<proteinExistence type="predicted"/>
<evidence type="ECO:0000313" key="3">
    <source>
        <dbReference type="Proteomes" id="UP000016223"/>
    </source>
</evidence>
<dbReference type="AlphaFoldDB" id="T1X5Y2"/>
<gene>
    <name evidence="2" type="ORF">VAPA_1c06090</name>
</gene>
<dbReference type="OrthoDB" id="237820at2"/>
<dbReference type="Pfam" id="PF09937">
    <property type="entry name" value="DUF2169"/>
    <property type="match status" value="1"/>
</dbReference>
<dbReference type="PANTHER" id="PTHR14136:SF17">
    <property type="entry name" value="BTB_POZ DOMAIN-CONTAINING PROTEIN KCTD9"/>
    <property type="match status" value="1"/>
</dbReference>